<dbReference type="PANTHER" id="PTHR46598">
    <property type="entry name" value="BNAC05G43320D PROTEIN"/>
    <property type="match status" value="1"/>
</dbReference>
<feature type="domain" description="At1g68980-like TPR repeats" evidence="4">
    <location>
        <begin position="92"/>
        <end position="214"/>
    </location>
</feature>
<dbReference type="Proteomes" id="UP001642360">
    <property type="component" value="Unassembled WGS sequence"/>
</dbReference>
<evidence type="ECO:0000259" key="4">
    <source>
        <dbReference type="Pfam" id="PF25245"/>
    </source>
</evidence>
<dbReference type="Pfam" id="PF13041">
    <property type="entry name" value="PPR_2"/>
    <property type="match status" value="1"/>
</dbReference>
<keyword evidence="2" id="KW-0677">Repeat</keyword>
<dbReference type="PROSITE" id="PS51375">
    <property type="entry name" value="PPR"/>
    <property type="match status" value="2"/>
</dbReference>
<accession>A0ABC8S1K6</accession>
<dbReference type="InterPro" id="IPR057440">
    <property type="entry name" value="At1g68980-like_TPR"/>
</dbReference>
<feature type="repeat" description="PPR" evidence="3">
    <location>
        <begin position="527"/>
        <end position="561"/>
    </location>
</feature>
<evidence type="ECO:0000256" key="1">
    <source>
        <dbReference type="ARBA" id="ARBA00007626"/>
    </source>
</evidence>
<organism evidence="5 6">
    <name type="scientific">Ilex paraguariensis</name>
    <name type="common">yerba mate</name>
    <dbReference type="NCBI Taxonomy" id="185542"/>
    <lineage>
        <taxon>Eukaryota</taxon>
        <taxon>Viridiplantae</taxon>
        <taxon>Streptophyta</taxon>
        <taxon>Embryophyta</taxon>
        <taxon>Tracheophyta</taxon>
        <taxon>Spermatophyta</taxon>
        <taxon>Magnoliopsida</taxon>
        <taxon>eudicotyledons</taxon>
        <taxon>Gunneridae</taxon>
        <taxon>Pentapetalae</taxon>
        <taxon>asterids</taxon>
        <taxon>campanulids</taxon>
        <taxon>Aquifoliales</taxon>
        <taxon>Aquifoliaceae</taxon>
        <taxon>Ilex</taxon>
    </lineage>
</organism>
<dbReference type="InterPro" id="IPR002885">
    <property type="entry name" value="PPR_rpt"/>
</dbReference>
<comment type="caution">
    <text evidence="5">The sequence shown here is derived from an EMBL/GenBank/DDBJ whole genome shotgun (WGS) entry which is preliminary data.</text>
</comment>
<dbReference type="PANTHER" id="PTHR46598:SF1">
    <property type="entry name" value="OS10G0422566 PROTEIN"/>
    <property type="match status" value="1"/>
</dbReference>
<evidence type="ECO:0000256" key="2">
    <source>
        <dbReference type="ARBA" id="ARBA00022737"/>
    </source>
</evidence>
<dbReference type="Gene3D" id="1.25.40.10">
    <property type="entry name" value="Tetratricopeptide repeat domain"/>
    <property type="match status" value="3"/>
</dbReference>
<dbReference type="EMBL" id="CAUOFW020002092">
    <property type="protein sequence ID" value="CAK9151101.1"/>
    <property type="molecule type" value="Genomic_DNA"/>
</dbReference>
<feature type="repeat" description="PPR" evidence="3">
    <location>
        <begin position="634"/>
        <end position="668"/>
    </location>
</feature>
<name>A0ABC8S1K6_9AQUA</name>
<evidence type="ECO:0000313" key="6">
    <source>
        <dbReference type="Proteomes" id="UP001642360"/>
    </source>
</evidence>
<reference evidence="5 6" key="1">
    <citation type="submission" date="2024-02" db="EMBL/GenBank/DDBJ databases">
        <authorList>
            <person name="Vignale AGUSTIN F."/>
            <person name="Sosa J E."/>
            <person name="Modenutti C."/>
        </authorList>
    </citation>
    <scope>NUCLEOTIDE SEQUENCE [LARGE SCALE GENOMIC DNA]</scope>
</reference>
<keyword evidence="6" id="KW-1185">Reference proteome</keyword>
<dbReference type="InterPro" id="IPR011990">
    <property type="entry name" value="TPR-like_helical_dom_sf"/>
</dbReference>
<evidence type="ECO:0000313" key="5">
    <source>
        <dbReference type="EMBL" id="CAK9151101.1"/>
    </source>
</evidence>
<sequence>MSARKLSSQNPSFSSALLSLLSGSYFKYARISRCQFHVYWNRKAVYPFIRRSSLINLDMRTTGLKFQHWFTHPSLSFSTMTGTILVQARDPGKLSEELQNAIDEHRLGEAWILHEQHMQMEGFPRKSIVNKLVASFAESLNLQWLEKAYGLVELAIEEHKQNLLEKETLVYLSLCLARGGFPVLASTVLRKLVEMELFPPVTAWSAILAYMSQTAPGAYLAAELVLEIGYLFQDGRVDPRKKSNEPLIAMKPNTNSVNITLAGCLLFGTTRKAEQLLDIMPRIGVKADVTLLVIMAHIYERNGRREELKRLKRHIDEAQDLSDIQFRQFYNCLLTCHLNFGDLESACHMVLEMLRKAKKAQDSLGVAMLVFDSAGNGNTSPPELVSTEFLSHRVPDGPDDPMLLRNLTLSYGDFCRDRKFLKLEAEAKKILDAMLLKLQKRVELITTERGILLPTEIIYVKLVKAFLEADKTKDLAEFLIKAQKEEAPLSPDNSALVQVINSCISLGWLDQAYDLLDEMRFAGIRIGSSAYASLLKAYSKENRAGEVMSILRDVRKAGIQLDSSCYEALIQSRVIQKDTHGALNLFKEMKEAKIPRTGHQEFEMLVKGCAESGEDGLMSKLLQEIKEGQRVDYGVHDWNNVIHFFCKKRLMQDAEKALKKMTSLGHSPNAQTFHSLVTGYAAIGGKYQEVTELWGEMKVLATYSGMKFDQELLDSVLYTFVRGGFFIRANEVVEMMEKGNMFIDKYKYRTVFLKYHRTLYKGKASKVQTESQLKKREAALTFKKWLVLS</sequence>
<comment type="similarity">
    <text evidence="1">Belongs to the PPR family. P subfamily.</text>
</comment>
<dbReference type="Pfam" id="PF13812">
    <property type="entry name" value="PPR_3"/>
    <property type="match status" value="1"/>
</dbReference>
<gene>
    <name evidence="5" type="ORF">ILEXP_LOCUS19255</name>
</gene>
<evidence type="ECO:0000256" key="3">
    <source>
        <dbReference type="PROSITE-ProRule" id="PRU00708"/>
    </source>
</evidence>
<dbReference type="AlphaFoldDB" id="A0ABC8S1K6"/>
<dbReference type="Pfam" id="PF25245">
    <property type="entry name" value="TPR_At1g68980"/>
    <property type="match status" value="1"/>
</dbReference>
<proteinExistence type="inferred from homology"/>
<dbReference type="Pfam" id="PF01535">
    <property type="entry name" value="PPR"/>
    <property type="match status" value="2"/>
</dbReference>
<dbReference type="NCBIfam" id="TIGR00756">
    <property type="entry name" value="PPR"/>
    <property type="match status" value="1"/>
</dbReference>
<protein>
    <recommendedName>
        <fullName evidence="4">At1g68980-like TPR repeats domain-containing protein</fullName>
    </recommendedName>
</protein>